<feature type="compositionally biased region" description="Basic and acidic residues" evidence="1">
    <location>
        <begin position="22"/>
        <end position="35"/>
    </location>
</feature>
<reference evidence="2" key="1">
    <citation type="journal article" date="2021" name="ISME J.">
        <title>Genomic evolution of the class Acidithiobacillia: deep-branching Proteobacteria living in extreme acidic conditions.</title>
        <authorList>
            <person name="Moya-Beltran A."/>
            <person name="Beard S."/>
            <person name="Rojas-Villalobos C."/>
            <person name="Issotta F."/>
            <person name="Gallardo Y."/>
            <person name="Ulloa R."/>
            <person name="Giaveno A."/>
            <person name="Degli Esposti M."/>
            <person name="Johnson D.B."/>
            <person name="Quatrini R."/>
        </authorList>
    </citation>
    <scope>NUCLEOTIDE SEQUENCE</scope>
    <source>
        <strain evidence="2">DSM 583</strain>
    </source>
</reference>
<evidence type="ECO:0000256" key="1">
    <source>
        <dbReference type="SAM" id="MobiDB-lite"/>
    </source>
</evidence>
<dbReference type="Proteomes" id="UP000887300">
    <property type="component" value="Unassembled WGS sequence"/>
</dbReference>
<evidence type="ECO:0000313" key="2">
    <source>
        <dbReference type="EMBL" id="MBU2722813.1"/>
    </source>
</evidence>
<evidence type="ECO:0000313" key="3">
    <source>
        <dbReference type="Proteomes" id="UP000887300"/>
    </source>
</evidence>
<protein>
    <submittedName>
        <fullName evidence="2">Uncharacterized protein</fullName>
    </submittedName>
</protein>
<feature type="compositionally biased region" description="Low complexity" evidence="1">
    <location>
        <begin position="42"/>
        <end position="56"/>
    </location>
</feature>
<comment type="caution">
    <text evidence="2">The sequence shown here is derived from an EMBL/GenBank/DDBJ whole genome shotgun (WGS) entry which is preliminary data.</text>
</comment>
<name>A0A8X8KB27_ACIFI</name>
<feature type="region of interest" description="Disordered" evidence="1">
    <location>
        <begin position="22"/>
        <end position="61"/>
    </location>
</feature>
<dbReference type="AlphaFoldDB" id="A0A8X8KB27"/>
<accession>A0A8X8KB27</accession>
<gene>
    <name evidence="2" type="ORF">HF568_06245</name>
</gene>
<sequence length="242" mass="26859">MAVPEKDLAWAKAVGPDYAHREEYRRPPSYRRDEVLSTVQTNKKSGGKLNKNSGVSAGNQRDRLLIQQKVLQAIEKDIRRPGQIEKAIGHSMQLVIRALELMREEGLVKKSGGDWYVVPAIPESNAEQSASESPPESALPAPSEVATAPAVMVDESESVQWEPSLPSNPFDDELKHAVDSWLAHGINYAISASEVRLQMRDLQNRIGNIVAENNDLRLQLESARYKLGRFRALVQEIGDISA</sequence>
<organism evidence="2 3">
    <name type="scientific">Acidithiobacillus ferridurans</name>
    <dbReference type="NCBI Taxonomy" id="1232575"/>
    <lineage>
        <taxon>Bacteria</taxon>
        <taxon>Pseudomonadati</taxon>
        <taxon>Pseudomonadota</taxon>
        <taxon>Acidithiobacillia</taxon>
        <taxon>Acidithiobacillales</taxon>
        <taxon>Acidithiobacillaceae</taxon>
        <taxon>Acidithiobacillus</taxon>
    </lineage>
</organism>
<dbReference type="RefSeq" id="WP_215886171.1">
    <property type="nucleotide sequence ID" value="NZ_CP134225.1"/>
</dbReference>
<dbReference type="EMBL" id="JABBHS010000191">
    <property type="protein sequence ID" value="MBU2722813.1"/>
    <property type="molecule type" value="Genomic_DNA"/>
</dbReference>
<proteinExistence type="predicted"/>